<dbReference type="Proteomes" id="UP000651452">
    <property type="component" value="Unassembled WGS sequence"/>
</dbReference>
<name>A0A8H7MJ99_9PLEO</name>
<dbReference type="OrthoDB" id="64477at2759"/>
<evidence type="ECO:0000313" key="3">
    <source>
        <dbReference type="Proteomes" id="UP000651452"/>
    </source>
</evidence>
<dbReference type="PANTHER" id="PTHR13170">
    <property type="entry name" value="O-GLCNACASE"/>
    <property type="match status" value="1"/>
</dbReference>
<evidence type="ECO:0000313" key="2">
    <source>
        <dbReference type="EMBL" id="KAF9696790.1"/>
    </source>
</evidence>
<sequence length="222" mass="25062">MSAPFVRPYDPIRDFENGLHVFFATIEPKLDWEPARTIGSYLWYRVYVSLTPSTCFVLDDGNGRAVGYCIGTADTASFAQRWRDDFAPTVDPKKAPKPEIRTSDPMMEKEETRGFRHALHHAECTALQAWPEELKKYPAHMHIDILPEFQRKGWGSILISNLFEALKREGAHGIHLGMVRWNTAGKSFYEKLGFKACPLVLDNGESGESGVNDGVLTMVKTL</sequence>
<proteinExistence type="predicted"/>
<dbReference type="CDD" id="cd04301">
    <property type="entry name" value="NAT_SF"/>
    <property type="match status" value="1"/>
</dbReference>
<dbReference type="InterPro" id="IPR016181">
    <property type="entry name" value="Acyl_CoA_acyltransferase"/>
</dbReference>
<comment type="caution">
    <text evidence="2">The sequence shown here is derived from an EMBL/GenBank/DDBJ whole genome shotgun (WGS) entry which is preliminary data.</text>
</comment>
<feature type="domain" description="N-acetyltransferase" evidence="1">
    <location>
        <begin position="65"/>
        <end position="222"/>
    </location>
</feature>
<reference evidence="2" key="2">
    <citation type="submission" date="2020-09" db="EMBL/GenBank/DDBJ databases">
        <title>Reference genome assembly for Australian Ascochyta lentis isolate Al4.</title>
        <authorList>
            <person name="Lee R.C."/>
            <person name="Farfan-Caceres L.M."/>
            <person name="Debler J.W."/>
            <person name="Williams A.H."/>
            <person name="Henares B.M."/>
        </authorList>
    </citation>
    <scope>NUCLEOTIDE SEQUENCE</scope>
    <source>
        <strain evidence="2">Al4</strain>
    </source>
</reference>
<protein>
    <recommendedName>
        <fullName evidence="1">N-acetyltransferase domain-containing protein</fullName>
    </recommendedName>
</protein>
<dbReference type="PANTHER" id="PTHR13170:SF16">
    <property type="entry name" value="PROTEIN O-GLCNACASE"/>
    <property type="match status" value="1"/>
</dbReference>
<dbReference type="GO" id="GO:0016747">
    <property type="term" value="F:acyltransferase activity, transferring groups other than amino-acyl groups"/>
    <property type="evidence" value="ECO:0007669"/>
    <property type="project" value="InterPro"/>
</dbReference>
<dbReference type="EMBL" id="RZGK01000009">
    <property type="protein sequence ID" value="KAF9696790.1"/>
    <property type="molecule type" value="Genomic_DNA"/>
</dbReference>
<organism evidence="2 3">
    <name type="scientific">Ascochyta lentis</name>
    <dbReference type="NCBI Taxonomy" id="205686"/>
    <lineage>
        <taxon>Eukaryota</taxon>
        <taxon>Fungi</taxon>
        <taxon>Dikarya</taxon>
        <taxon>Ascomycota</taxon>
        <taxon>Pezizomycotina</taxon>
        <taxon>Dothideomycetes</taxon>
        <taxon>Pleosporomycetidae</taxon>
        <taxon>Pleosporales</taxon>
        <taxon>Pleosporineae</taxon>
        <taxon>Didymellaceae</taxon>
        <taxon>Ascochyta</taxon>
    </lineage>
</organism>
<reference evidence="2" key="1">
    <citation type="submission" date="2018-12" db="EMBL/GenBank/DDBJ databases">
        <authorList>
            <person name="Syme R.A."/>
            <person name="Farfan-Caceres L."/>
            <person name="Lichtenzveig J."/>
        </authorList>
    </citation>
    <scope>NUCLEOTIDE SEQUENCE</scope>
    <source>
        <strain evidence="2">Al4</strain>
    </source>
</reference>
<dbReference type="PROSITE" id="PS51186">
    <property type="entry name" value="GNAT"/>
    <property type="match status" value="1"/>
</dbReference>
<keyword evidence="3" id="KW-1185">Reference proteome</keyword>
<dbReference type="InterPro" id="IPR051822">
    <property type="entry name" value="Glycosyl_Hydrolase_84"/>
</dbReference>
<gene>
    <name evidence="2" type="ORF">EKO04_005388</name>
</gene>
<accession>A0A8H7MJ99</accession>
<evidence type="ECO:0000259" key="1">
    <source>
        <dbReference type="PROSITE" id="PS51186"/>
    </source>
</evidence>
<dbReference type="Gene3D" id="3.40.630.30">
    <property type="match status" value="1"/>
</dbReference>
<dbReference type="SUPFAM" id="SSF55729">
    <property type="entry name" value="Acyl-CoA N-acyltransferases (Nat)"/>
    <property type="match status" value="1"/>
</dbReference>
<dbReference type="InterPro" id="IPR000182">
    <property type="entry name" value="GNAT_dom"/>
</dbReference>
<dbReference type="AlphaFoldDB" id="A0A8H7MJ99"/>
<dbReference type="Pfam" id="PF00583">
    <property type="entry name" value="Acetyltransf_1"/>
    <property type="match status" value="1"/>
</dbReference>